<organism evidence="2 3">
    <name type="scientific">Nitrobacter winogradskyi</name>
    <name type="common">Nitrobacter agilis</name>
    <dbReference type="NCBI Taxonomy" id="913"/>
    <lineage>
        <taxon>Bacteria</taxon>
        <taxon>Pseudomonadati</taxon>
        <taxon>Pseudomonadota</taxon>
        <taxon>Alphaproteobacteria</taxon>
        <taxon>Hyphomicrobiales</taxon>
        <taxon>Nitrobacteraceae</taxon>
        <taxon>Nitrobacter</taxon>
    </lineage>
</organism>
<evidence type="ECO:0000313" key="3">
    <source>
        <dbReference type="Proteomes" id="UP000318825"/>
    </source>
</evidence>
<gene>
    <name evidence="2" type="ORF">NWI01_00500</name>
</gene>
<dbReference type="AlphaFoldDB" id="A0A4Y3W6F7"/>
<feature type="region of interest" description="Disordered" evidence="1">
    <location>
        <begin position="51"/>
        <end position="92"/>
    </location>
</feature>
<name>A0A4Y3W6F7_NITWI</name>
<reference evidence="2 3" key="1">
    <citation type="submission" date="2019-06" db="EMBL/GenBank/DDBJ databases">
        <title>Whole genome shotgun sequence of Nitrobacter winogradskyi NBRC 14297.</title>
        <authorList>
            <person name="Hosoyama A."/>
            <person name="Uohara A."/>
            <person name="Ohji S."/>
            <person name="Ichikawa N."/>
        </authorList>
    </citation>
    <scope>NUCLEOTIDE SEQUENCE [LARGE SCALE GENOMIC DNA]</scope>
    <source>
        <strain evidence="2 3">NBRC 14297</strain>
    </source>
</reference>
<dbReference type="EMBL" id="BJNF01000002">
    <property type="protein sequence ID" value="GEC14158.1"/>
    <property type="molecule type" value="Genomic_DNA"/>
</dbReference>
<dbReference type="Proteomes" id="UP000318825">
    <property type="component" value="Unassembled WGS sequence"/>
</dbReference>
<feature type="region of interest" description="Disordered" evidence="1">
    <location>
        <begin position="1"/>
        <end position="20"/>
    </location>
</feature>
<accession>A0A4Y3W6F7</accession>
<evidence type="ECO:0000313" key="2">
    <source>
        <dbReference type="EMBL" id="GEC14158.1"/>
    </source>
</evidence>
<comment type="caution">
    <text evidence="2">The sequence shown here is derived from an EMBL/GenBank/DDBJ whole genome shotgun (WGS) entry which is preliminary data.</text>
</comment>
<proteinExistence type="predicted"/>
<sequence>MKDGVEAAASEPTRQFRGRNDIRKLPLGEVAPLAVMSQRIAHNHIASPGVVQRGHEIRSDKAGASGYQQHDVPIPNMRLLEHDPEKWNPIFG</sequence>
<evidence type="ECO:0000256" key="1">
    <source>
        <dbReference type="SAM" id="MobiDB-lite"/>
    </source>
</evidence>
<protein>
    <submittedName>
        <fullName evidence="2">Uncharacterized protein</fullName>
    </submittedName>
</protein>